<comment type="caution">
    <text evidence="1">The sequence shown here is derived from an EMBL/GenBank/DDBJ whole genome shotgun (WGS) entry which is preliminary data.</text>
</comment>
<name>A0A5M8QSG0_9BACT</name>
<evidence type="ECO:0000313" key="1">
    <source>
        <dbReference type="EMBL" id="KAA6437970.1"/>
    </source>
</evidence>
<reference evidence="1 2" key="1">
    <citation type="submission" date="2019-05" db="EMBL/GenBank/DDBJ databases">
        <authorList>
            <person name="Qu J.-H."/>
        </authorList>
    </citation>
    <scope>NUCLEOTIDE SEQUENCE [LARGE SCALE GENOMIC DNA]</scope>
    <source>
        <strain evidence="1 2">NS28</strain>
    </source>
</reference>
<dbReference type="Proteomes" id="UP000323994">
    <property type="component" value="Unassembled WGS sequence"/>
</dbReference>
<sequence>MNYEVLKKELSQGINRIISFIKVQEKDTLAPMLAEQKIQQQQLNRLGDEFKEFFELLPEDKMRGKFVSLARELLEASTNSKQALLLVQKNQKVIYDFLKGKQRLQDHYAK</sequence>
<protein>
    <submittedName>
        <fullName evidence="1">Uncharacterized protein</fullName>
    </submittedName>
</protein>
<evidence type="ECO:0000313" key="2">
    <source>
        <dbReference type="Proteomes" id="UP000323994"/>
    </source>
</evidence>
<keyword evidence="2" id="KW-1185">Reference proteome</keyword>
<dbReference type="AlphaFoldDB" id="A0A5M8QSG0"/>
<proteinExistence type="predicted"/>
<dbReference type="EMBL" id="VBSN01000057">
    <property type="protein sequence ID" value="KAA6437970.1"/>
    <property type="molecule type" value="Genomic_DNA"/>
</dbReference>
<accession>A0A5M8QSG0</accession>
<organism evidence="1 2">
    <name type="scientific">Dyadobacter flavalbus</name>
    <dbReference type="NCBI Taxonomy" id="2579942"/>
    <lineage>
        <taxon>Bacteria</taxon>
        <taxon>Pseudomonadati</taxon>
        <taxon>Bacteroidota</taxon>
        <taxon>Cytophagia</taxon>
        <taxon>Cytophagales</taxon>
        <taxon>Spirosomataceae</taxon>
        <taxon>Dyadobacter</taxon>
    </lineage>
</organism>
<gene>
    <name evidence="1" type="ORF">FEM33_19045</name>
</gene>